<dbReference type="OrthoDB" id="9806388at2"/>
<protein>
    <submittedName>
        <fullName evidence="3">Peptidase M24</fullName>
    </submittedName>
</protein>
<evidence type="ECO:0000313" key="4">
    <source>
        <dbReference type="Proteomes" id="UP000003052"/>
    </source>
</evidence>
<accession>E7RHW7</accession>
<dbReference type="InterPro" id="IPR029149">
    <property type="entry name" value="Creatin/AminoP/Spt16_N"/>
</dbReference>
<comment type="caution">
    <text evidence="3">The sequence shown here is derived from an EMBL/GenBank/DDBJ whole genome shotgun (WGS) entry which is preliminary data.</text>
</comment>
<gene>
    <name evidence="3" type="ORF">GPDM_10375</name>
</gene>
<evidence type="ECO:0000259" key="1">
    <source>
        <dbReference type="Pfam" id="PF00557"/>
    </source>
</evidence>
<dbReference type="Pfam" id="PF00557">
    <property type="entry name" value="Peptidase_M24"/>
    <property type="match status" value="1"/>
</dbReference>
<feature type="domain" description="Peptidase M24" evidence="1">
    <location>
        <begin position="138"/>
        <end position="338"/>
    </location>
</feature>
<dbReference type="Gene3D" id="3.90.230.10">
    <property type="entry name" value="Creatinase/methionine aminopeptidase superfamily"/>
    <property type="match status" value="1"/>
</dbReference>
<feature type="domain" description="Creatinase N-terminal" evidence="2">
    <location>
        <begin position="6"/>
        <end position="129"/>
    </location>
</feature>
<dbReference type="PANTHER" id="PTHR46112">
    <property type="entry name" value="AMINOPEPTIDASE"/>
    <property type="match status" value="1"/>
</dbReference>
<dbReference type="CDD" id="cd01092">
    <property type="entry name" value="APP-like"/>
    <property type="match status" value="1"/>
</dbReference>
<proteinExistence type="predicted"/>
<dbReference type="RefSeq" id="WP_008431106.1">
    <property type="nucleotide sequence ID" value="NZ_AEPB01000033.1"/>
</dbReference>
<sequence>MSNKNDRFHQLMDQLELEGILLTSFENIRYLTGFSGSNALVYVTRQDTFLWTDQRYEIQSQQQSPQCKIDISREAIKQFNAKKIKETLTGKVGFESDSLTVSEFDFYKSAAGSVEWIPLGNEILQIRAVKTSEEIVLLKEAIRRADCAFSKVLPYVKEGISEVELKVELEYLMAKEGHEGAAFGTIVAFGERAALPHAIPTARKLKRGEMALIDFGLNYEGYMSDMTRTIKFGPIANEESTIFDLTLNALEASIDAVASGVKLSDLDEIHRSLFRKAGVEKYSLRGLGHGVGLQIHEYPRVVEKGPGALEENMVFTIEPGLYFPDRYGVRIEDIVLVDSSGCEVLTQTPREICLG</sequence>
<dbReference type="InterPro" id="IPR036005">
    <property type="entry name" value="Creatinase/aminopeptidase-like"/>
</dbReference>
<dbReference type="eggNOG" id="COG0006">
    <property type="taxonomic scope" value="Bacteria"/>
</dbReference>
<dbReference type="Gene3D" id="3.40.350.10">
    <property type="entry name" value="Creatinase/prolidase N-terminal domain"/>
    <property type="match status" value="1"/>
</dbReference>
<dbReference type="InterPro" id="IPR000994">
    <property type="entry name" value="Pept_M24"/>
</dbReference>
<dbReference type="Proteomes" id="UP000003052">
    <property type="component" value="Unassembled WGS sequence"/>
</dbReference>
<reference evidence="3 4" key="1">
    <citation type="journal article" date="2011" name="J. Bacteriol.">
        <title>The Draft Genome of Planococcus donghaensis MPA1U2 Reveals Nonsporulation Pathways Controlled by a Conserved Spo0A Regulon.</title>
        <authorList>
            <person name="Pearson M.D."/>
            <person name="Noller H.F."/>
        </authorList>
    </citation>
    <scope>NUCLEOTIDE SEQUENCE [LARGE SCALE GENOMIC DNA]</scope>
    <source>
        <strain evidence="3 4">MPA1U2</strain>
    </source>
</reference>
<organism evidence="3 4">
    <name type="scientific">Planococcus donghaensis MPA1U2</name>
    <dbReference type="NCBI Taxonomy" id="933115"/>
    <lineage>
        <taxon>Bacteria</taxon>
        <taxon>Bacillati</taxon>
        <taxon>Bacillota</taxon>
        <taxon>Bacilli</taxon>
        <taxon>Bacillales</taxon>
        <taxon>Caryophanaceae</taxon>
        <taxon>Planococcus</taxon>
    </lineage>
</organism>
<dbReference type="Pfam" id="PF01321">
    <property type="entry name" value="Creatinase_N"/>
    <property type="match status" value="1"/>
</dbReference>
<dbReference type="AlphaFoldDB" id="E7RHW7"/>
<dbReference type="PANTHER" id="PTHR46112:SF3">
    <property type="entry name" value="AMINOPEPTIDASE YPDF"/>
    <property type="match status" value="1"/>
</dbReference>
<evidence type="ECO:0000259" key="2">
    <source>
        <dbReference type="Pfam" id="PF01321"/>
    </source>
</evidence>
<dbReference type="InterPro" id="IPR000587">
    <property type="entry name" value="Creatinase_N"/>
</dbReference>
<evidence type="ECO:0000313" key="3">
    <source>
        <dbReference type="EMBL" id="EGA89397.1"/>
    </source>
</evidence>
<name>E7RHW7_9BACL</name>
<dbReference type="SUPFAM" id="SSF55920">
    <property type="entry name" value="Creatinase/aminopeptidase"/>
    <property type="match status" value="1"/>
</dbReference>
<dbReference type="EMBL" id="AEPB01000033">
    <property type="protein sequence ID" value="EGA89397.1"/>
    <property type="molecule type" value="Genomic_DNA"/>
</dbReference>
<dbReference type="InterPro" id="IPR050659">
    <property type="entry name" value="Peptidase_M24B"/>
</dbReference>